<protein>
    <submittedName>
        <fullName evidence="3">ATP-binding protein</fullName>
    </submittedName>
</protein>
<evidence type="ECO:0000313" key="4">
    <source>
        <dbReference type="Proteomes" id="UP000578686"/>
    </source>
</evidence>
<dbReference type="InterPro" id="IPR050267">
    <property type="entry name" value="Anti-sigma-factor_SerPK"/>
</dbReference>
<comment type="caution">
    <text evidence="3">The sequence shown here is derived from an EMBL/GenBank/DDBJ whole genome shotgun (WGS) entry which is preliminary data.</text>
</comment>
<keyword evidence="1" id="KW-0418">Kinase</keyword>
<dbReference type="EMBL" id="JAAVJD010000001">
    <property type="protein sequence ID" value="NJQ04029.1"/>
    <property type="molecule type" value="Genomic_DNA"/>
</dbReference>
<dbReference type="GO" id="GO:0004674">
    <property type="term" value="F:protein serine/threonine kinase activity"/>
    <property type="evidence" value="ECO:0007669"/>
    <property type="project" value="UniProtKB-KW"/>
</dbReference>
<evidence type="ECO:0000259" key="2">
    <source>
        <dbReference type="Pfam" id="PF13581"/>
    </source>
</evidence>
<feature type="domain" description="Histidine kinase/HSP90-like ATPase" evidence="2">
    <location>
        <begin position="24"/>
        <end position="130"/>
    </location>
</feature>
<dbReference type="PANTHER" id="PTHR35526:SF3">
    <property type="entry name" value="ANTI-SIGMA-F FACTOR RSBW"/>
    <property type="match status" value="1"/>
</dbReference>
<keyword evidence="3" id="KW-0067">ATP-binding</keyword>
<reference evidence="3 4" key="1">
    <citation type="submission" date="2020-03" db="EMBL/GenBank/DDBJ databases">
        <title>Draft genome of Streptomyces sp. ventii, isolated from the Axial Seamount in the Pacific Ocean, and resequencing of the two type strains Streptomyces lonarensis strain NCL 716 and Streptomyces bohaiensis strain 11A07.</title>
        <authorList>
            <person name="Loughran R.M."/>
            <person name="Pfannmuller K.M."/>
            <person name="Wasson B.J."/>
            <person name="Deadmond M.C."/>
            <person name="Paddock B.E."/>
            <person name="Koyack M.J."/>
            <person name="Gallegos D.A."/>
            <person name="Mitchell E.A."/>
            <person name="Ushijima B."/>
            <person name="Saw J.H."/>
            <person name="Mcphail K.L."/>
            <person name="Videau P."/>
        </authorList>
    </citation>
    <scope>NUCLEOTIDE SEQUENCE [LARGE SCALE GENOMIC DNA]</scope>
    <source>
        <strain evidence="3 4">NCL716</strain>
    </source>
</reference>
<dbReference type="AlphaFoldDB" id="A0A7X6CWR4"/>
<dbReference type="Pfam" id="PF13581">
    <property type="entry name" value="HATPase_c_2"/>
    <property type="match status" value="1"/>
</dbReference>
<dbReference type="SUPFAM" id="SSF55874">
    <property type="entry name" value="ATPase domain of HSP90 chaperone/DNA topoisomerase II/histidine kinase"/>
    <property type="match status" value="1"/>
</dbReference>
<dbReference type="CDD" id="cd16936">
    <property type="entry name" value="HATPase_RsbW-like"/>
    <property type="match status" value="1"/>
</dbReference>
<dbReference type="InterPro" id="IPR003594">
    <property type="entry name" value="HATPase_dom"/>
</dbReference>
<keyword evidence="1" id="KW-0808">Transferase</keyword>
<accession>A0A7X6CWR4</accession>
<evidence type="ECO:0000313" key="3">
    <source>
        <dbReference type="EMBL" id="NJQ04029.1"/>
    </source>
</evidence>
<dbReference type="RefSeq" id="WP_167967333.1">
    <property type="nucleotide sequence ID" value="NZ_BHZG01000009.1"/>
</dbReference>
<gene>
    <name evidence="3" type="ORF">HCN56_00145</name>
</gene>
<evidence type="ECO:0000256" key="1">
    <source>
        <dbReference type="ARBA" id="ARBA00022527"/>
    </source>
</evidence>
<dbReference type="Gene3D" id="3.30.565.10">
    <property type="entry name" value="Histidine kinase-like ATPase, C-terminal domain"/>
    <property type="match status" value="1"/>
</dbReference>
<dbReference type="PANTHER" id="PTHR35526">
    <property type="entry name" value="ANTI-SIGMA-F FACTOR RSBW-RELATED"/>
    <property type="match status" value="1"/>
</dbReference>
<sequence>MTSSARARYGEVVGKRSFGWSLLARPDGIGHWRRQAAGVLTLWGAPVSSVELVRLGVSELLGNVVKHVADERCYLRLVRCGAEVEVQVIDADPRFPEFYQPGQLSESGRGLALVAELAGGIGWQRTEEGTGKRVYFRCPLVQPANGTSG</sequence>
<keyword evidence="4" id="KW-1185">Reference proteome</keyword>
<dbReference type="InterPro" id="IPR036890">
    <property type="entry name" value="HATPase_C_sf"/>
</dbReference>
<name>A0A7X6CWR4_9ACTN</name>
<dbReference type="GO" id="GO:0005524">
    <property type="term" value="F:ATP binding"/>
    <property type="evidence" value="ECO:0007669"/>
    <property type="project" value="UniProtKB-KW"/>
</dbReference>
<proteinExistence type="predicted"/>
<organism evidence="3 4">
    <name type="scientific">Streptomyces lonarensis</name>
    <dbReference type="NCBI Taxonomy" id="700599"/>
    <lineage>
        <taxon>Bacteria</taxon>
        <taxon>Bacillati</taxon>
        <taxon>Actinomycetota</taxon>
        <taxon>Actinomycetes</taxon>
        <taxon>Kitasatosporales</taxon>
        <taxon>Streptomycetaceae</taxon>
        <taxon>Streptomyces</taxon>
    </lineage>
</organism>
<dbReference type="Proteomes" id="UP000578686">
    <property type="component" value="Unassembled WGS sequence"/>
</dbReference>
<keyword evidence="3" id="KW-0547">Nucleotide-binding</keyword>
<keyword evidence="1" id="KW-0723">Serine/threonine-protein kinase</keyword>